<protein>
    <submittedName>
        <fullName evidence="2">Uncharacterized protein</fullName>
    </submittedName>
</protein>
<evidence type="ECO:0000313" key="2">
    <source>
        <dbReference type="EMBL" id="KAG9354787.1"/>
    </source>
</evidence>
<evidence type="ECO:0000256" key="1">
    <source>
        <dbReference type="SAM" id="MobiDB-lite"/>
    </source>
</evidence>
<accession>A0A8T2PTN3</accession>
<dbReference type="EMBL" id="JAFBMS010000002">
    <property type="protein sequence ID" value="KAG9354787.1"/>
    <property type="molecule type" value="Genomic_DNA"/>
</dbReference>
<feature type="region of interest" description="Disordered" evidence="1">
    <location>
        <begin position="125"/>
        <end position="197"/>
    </location>
</feature>
<dbReference type="Proteomes" id="UP000824540">
    <property type="component" value="Unassembled WGS sequence"/>
</dbReference>
<gene>
    <name evidence="2" type="ORF">JZ751_001500</name>
</gene>
<evidence type="ECO:0000313" key="3">
    <source>
        <dbReference type="Proteomes" id="UP000824540"/>
    </source>
</evidence>
<organism evidence="2 3">
    <name type="scientific">Albula glossodonta</name>
    <name type="common">roundjaw bonefish</name>
    <dbReference type="NCBI Taxonomy" id="121402"/>
    <lineage>
        <taxon>Eukaryota</taxon>
        <taxon>Metazoa</taxon>
        <taxon>Chordata</taxon>
        <taxon>Craniata</taxon>
        <taxon>Vertebrata</taxon>
        <taxon>Euteleostomi</taxon>
        <taxon>Actinopterygii</taxon>
        <taxon>Neopterygii</taxon>
        <taxon>Teleostei</taxon>
        <taxon>Albuliformes</taxon>
        <taxon>Albulidae</taxon>
        <taxon>Albula</taxon>
    </lineage>
</organism>
<sequence length="197" mass="21406">MPPHLYEKLCGLRKQIEQTSKVSGTALGTAAAVSYREQRLEAVLSTLFFAASADEQYSVRHGKGGIDHRRVCKSPRLFTASPALQYKIRGSSGGAGCWQGPDALRQRPRDQPESFLLQLKALTFPAPPHHHHQPHLTRGPNEAGPLTSSDPNELWTDPSGLSCADLRQGNENNERERGAVSGRSPAGPRSSLGHRTG</sequence>
<proteinExistence type="predicted"/>
<dbReference type="AlphaFoldDB" id="A0A8T2PTN3"/>
<reference evidence="2" key="1">
    <citation type="thesis" date="2021" institute="BYU ScholarsArchive" country="Provo, UT, USA">
        <title>Applications of and Algorithms for Genome Assembly and Genomic Analyses with an Emphasis on Marine Teleosts.</title>
        <authorList>
            <person name="Pickett B.D."/>
        </authorList>
    </citation>
    <scope>NUCLEOTIDE SEQUENCE</scope>
    <source>
        <strain evidence="2">HI-2016</strain>
    </source>
</reference>
<comment type="caution">
    <text evidence="2">The sequence shown here is derived from an EMBL/GenBank/DDBJ whole genome shotgun (WGS) entry which is preliminary data.</text>
</comment>
<keyword evidence="3" id="KW-1185">Reference proteome</keyword>
<name>A0A8T2PTN3_9TELE</name>